<evidence type="ECO:0000313" key="2">
    <source>
        <dbReference type="Proteomes" id="UP000053593"/>
    </source>
</evidence>
<accession>A0A0D0CN38</accession>
<keyword evidence="2" id="KW-1185">Reference proteome</keyword>
<evidence type="ECO:0000313" key="1">
    <source>
        <dbReference type="EMBL" id="KIK60097.1"/>
    </source>
</evidence>
<name>A0A0D0CN38_9AGAR</name>
<sequence>MPLSPPPPPFLQPVLLTALPAASHPTLLIRLLLRFLTSDSRTRTCSMNVRFNWLLQRSIRNPGRSKGSLIPSRAGNAASCVSRPWKGNPRNGRPRVGEIIIIIDADTARKSFRFSGERDGRRSWRSFKTRVSCSSYPKP</sequence>
<protein>
    <submittedName>
        <fullName evidence="1">Uncharacterized protein</fullName>
    </submittedName>
</protein>
<dbReference type="AlphaFoldDB" id="A0A0D0CN38"/>
<dbReference type="HOGENOM" id="CLU_1845322_0_0_1"/>
<organism evidence="1 2">
    <name type="scientific">Collybiopsis luxurians FD-317 M1</name>
    <dbReference type="NCBI Taxonomy" id="944289"/>
    <lineage>
        <taxon>Eukaryota</taxon>
        <taxon>Fungi</taxon>
        <taxon>Dikarya</taxon>
        <taxon>Basidiomycota</taxon>
        <taxon>Agaricomycotina</taxon>
        <taxon>Agaricomycetes</taxon>
        <taxon>Agaricomycetidae</taxon>
        <taxon>Agaricales</taxon>
        <taxon>Marasmiineae</taxon>
        <taxon>Omphalotaceae</taxon>
        <taxon>Collybiopsis</taxon>
        <taxon>Collybiopsis luxurians</taxon>
    </lineage>
</organism>
<reference evidence="1 2" key="1">
    <citation type="submission" date="2014-04" db="EMBL/GenBank/DDBJ databases">
        <title>Evolutionary Origins and Diversification of the Mycorrhizal Mutualists.</title>
        <authorList>
            <consortium name="DOE Joint Genome Institute"/>
            <consortium name="Mycorrhizal Genomics Consortium"/>
            <person name="Kohler A."/>
            <person name="Kuo A."/>
            <person name="Nagy L.G."/>
            <person name="Floudas D."/>
            <person name="Copeland A."/>
            <person name="Barry K.W."/>
            <person name="Cichocki N."/>
            <person name="Veneault-Fourrey C."/>
            <person name="LaButti K."/>
            <person name="Lindquist E.A."/>
            <person name="Lipzen A."/>
            <person name="Lundell T."/>
            <person name="Morin E."/>
            <person name="Murat C."/>
            <person name="Riley R."/>
            <person name="Ohm R."/>
            <person name="Sun H."/>
            <person name="Tunlid A."/>
            <person name="Henrissat B."/>
            <person name="Grigoriev I.V."/>
            <person name="Hibbett D.S."/>
            <person name="Martin F."/>
        </authorList>
    </citation>
    <scope>NUCLEOTIDE SEQUENCE [LARGE SCALE GENOMIC DNA]</scope>
    <source>
        <strain evidence="1 2">FD-317 M1</strain>
    </source>
</reference>
<dbReference type="Proteomes" id="UP000053593">
    <property type="component" value="Unassembled WGS sequence"/>
</dbReference>
<gene>
    <name evidence="1" type="ORF">GYMLUDRAFT_999860</name>
</gene>
<proteinExistence type="predicted"/>
<dbReference type="EMBL" id="KN834776">
    <property type="protein sequence ID" value="KIK60097.1"/>
    <property type="molecule type" value="Genomic_DNA"/>
</dbReference>